<feature type="compositionally biased region" description="Polar residues" evidence="1">
    <location>
        <begin position="277"/>
        <end position="291"/>
    </location>
</feature>
<sequence>MNRVLAGRTQEITVCRGARCGRRAAEGRPRRLAARGHRLCPDCRDRLIAELRQLPRLHEECGRLLGGSDGPRERTSGGPLPGLPFNTAAADVRSAIAGVLRSWSSVVVEERRTSAPPTNVETLAAFLARHCDWLTAHQAAPELSQETALLVRDARRVIDPSPLRRVPIGSCVEADCQGGLVALVRPHRADTPLEIRCEASPAHRWSADEWLSLSRLLARDTRVHWVGAADIARLWNIPPGSVYRHASEQRWRRRAEGGRTYYHCEDIQRTLGARSGSAPSKNDGSPSSSAT</sequence>
<dbReference type="EMBL" id="AJ628018">
    <property type="protein sequence ID" value="CAH10120.1"/>
    <property type="molecule type" value="Genomic_DNA"/>
</dbReference>
<organism evidence="2">
    <name type="scientific">Streptomyces sp. SCC 2136</name>
    <dbReference type="NCBI Taxonomy" id="264024"/>
    <lineage>
        <taxon>Bacteria</taxon>
        <taxon>Bacillati</taxon>
        <taxon>Actinomycetota</taxon>
        <taxon>Actinomycetes</taxon>
        <taxon>Kitasatosporales</taxon>
        <taxon>Streptomycetaceae</taxon>
        <taxon>Streptomyces</taxon>
    </lineage>
</organism>
<proteinExistence type="predicted"/>
<gene>
    <name evidence="2" type="primary">schP11</name>
</gene>
<reference evidence="2" key="2">
    <citation type="journal article" date="2006" name="Mol. Cells">
        <title>Angucyclines Sch 47554 and Sch 47555 from Streptomyces sp. SCC-2136: Cloning, Sequencing, and Characterization.</title>
        <authorList>
            <person name="Basnet D.B."/>
            <person name="Oh T.J."/>
            <person name="Vu T.T.H."/>
            <person name="Sthapit B."/>
            <person name="Liou K."/>
            <person name="Lee H.C."/>
            <person name="Yoo J.C."/>
            <person name="Sohng J.K."/>
        </authorList>
    </citation>
    <scope>NUCLEOTIDE SEQUENCE</scope>
    <source>
        <strain evidence="2">SCC 2136</strain>
    </source>
</reference>
<evidence type="ECO:0000313" key="2">
    <source>
        <dbReference type="EMBL" id="CAH10120.1"/>
    </source>
</evidence>
<reference evidence="2" key="1">
    <citation type="thesis" date="2004" institute="Department of Chemistry" country="SunMoon University, Asan, South Korea">
        <title>Molecular cloning and characterization of biosynthetic genes cluster of Sch 47554 from Streptomyces sp. SCC 2136.</title>
        <authorList>
            <person name="Sthapit B."/>
        </authorList>
    </citation>
    <scope>NUCLEOTIDE SEQUENCE</scope>
    <source>
        <strain evidence="2">SCC 2136</strain>
    </source>
</reference>
<name>Q2HR17_9ACTN</name>
<protein>
    <submittedName>
        <fullName evidence="2">Uncharacterized protein schP11</fullName>
    </submittedName>
</protein>
<accession>Q2HR17</accession>
<feature type="region of interest" description="Disordered" evidence="1">
    <location>
        <begin position="272"/>
        <end position="291"/>
    </location>
</feature>
<dbReference type="AlphaFoldDB" id="Q2HR17"/>
<evidence type="ECO:0000256" key="1">
    <source>
        <dbReference type="SAM" id="MobiDB-lite"/>
    </source>
</evidence>